<keyword evidence="3" id="KW-1185">Reference proteome</keyword>
<dbReference type="AlphaFoldDB" id="A0A250VG88"/>
<evidence type="ECO:0000313" key="2">
    <source>
        <dbReference type="EMBL" id="GAX53094.1"/>
    </source>
</evidence>
<accession>A0A250VG88</accession>
<protein>
    <submittedName>
        <fullName evidence="2">Uncharacterized protein</fullName>
    </submittedName>
</protein>
<evidence type="ECO:0000313" key="3">
    <source>
        <dbReference type="Proteomes" id="UP000217446"/>
    </source>
</evidence>
<name>A0A250VG88_STROL</name>
<gene>
    <name evidence="2" type="ORF">SO3561_04619</name>
</gene>
<feature type="transmembrane region" description="Helical" evidence="1">
    <location>
        <begin position="49"/>
        <end position="71"/>
    </location>
</feature>
<keyword evidence="1" id="KW-0472">Membrane</keyword>
<keyword evidence="1" id="KW-1133">Transmembrane helix</keyword>
<dbReference type="STRING" id="1963.AQJ27_26670"/>
<keyword evidence="1" id="KW-0812">Transmembrane</keyword>
<evidence type="ECO:0000256" key="1">
    <source>
        <dbReference type="SAM" id="Phobius"/>
    </source>
</evidence>
<organism evidence="2 3">
    <name type="scientific">Streptomyces olivochromogenes</name>
    <dbReference type="NCBI Taxonomy" id="1963"/>
    <lineage>
        <taxon>Bacteria</taxon>
        <taxon>Bacillati</taxon>
        <taxon>Actinomycetota</taxon>
        <taxon>Actinomycetes</taxon>
        <taxon>Kitasatosporales</taxon>
        <taxon>Streptomycetaceae</taxon>
        <taxon>Streptomyces</taxon>
    </lineage>
</organism>
<reference evidence="3" key="1">
    <citation type="submission" date="2017-05" db="EMBL/GenBank/DDBJ databases">
        <title>Streptomyces olivochromogenes NBRC 3561 whole genome shotgun sequence.</title>
        <authorList>
            <person name="Dohra H."/>
            <person name="Kodani S."/>
        </authorList>
    </citation>
    <scope>NUCLEOTIDE SEQUENCE [LARGE SCALE GENOMIC DNA]</scope>
    <source>
        <strain evidence="3">NBRC 3561</strain>
    </source>
</reference>
<dbReference type="Proteomes" id="UP000217446">
    <property type="component" value="Unassembled WGS sequence"/>
</dbReference>
<dbReference type="EMBL" id="BDQI01000009">
    <property type="protein sequence ID" value="GAX53094.1"/>
    <property type="molecule type" value="Genomic_DNA"/>
</dbReference>
<sequence>MSAMQSVQVGARTGKTRGSLGSASVCLFVLGSFDAGIYVAELIMDGDRYVAMLESASGLLFASWIAGAVHLRRIRKVERQNG</sequence>
<proteinExistence type="predicted"/>
<comment type="caution">
    <text evidence="2">The sequence shown here is derived from an EMBL/GenBank/DDBJ whole genome shotgun (WGS) entry which is preliminary data.</text>
</comment>
<feature type="transmembrane region" description="Helical" evidence="1">
    <location>
        <begin position="20"/>
        <end position="43"/>
    </location>
</feature>
<dbReference type="RefSeq" id="WP_096240036.1">
    <property type="nucleotide sequence ID" value="NZ_BDQI01000009.1"/>
</dbReference>